<dbReference type="Pfam" id="PF04434">
    <property type="entry name" value="SWIM"/>
    <property type="match status" value="1"/>
</dbReference>
<accession>A0A3Q7HCZ5</accession>
<dbReference type="Proteomes" id="UP000004994">
    <property type="component" value="Chromosome 5"/>
</dbReference>
<evidence type="ECO:0000256" key="3">
    <source>
        <dbReference type="ARBA" id="ARBA00022771"/>
    </source>
</evidence>
<dbReference type="SMART" id="SM00575">
    <property type="entry name" value="ZnF_PMZ"/>
    <property type="match status" value="1"/>
</dbReference>
<dbReference type="Gramene" id="Solyc05g041350.1.1">
    <property type="protein sequence ID" value="Solyc05g041350.1.1.1"/>
    <property type="gene ID" value="Solyc05g041350.1"/>
</dbReference>
<comment type="similarity">
    <text evidence="1 6">Belongs to the FHY3/FAR1 family.</text>
</comment>
<dbReference type="AlphaFoldDB" id="A0A3Q7HCZ5"/>
<evidence type="ECO:0000256" key="2">
    <source>
        <dbReference type="ARBA" id="ARBA00022723"/>
    </source>
</evidence>
<evidence type="ECO:0000256" key="6">
    <source>
        <dbReference type="RuleBase" id="RU367018"/>
    </source>
</evidence>
<dbReference type="GO" id="GO:0008270">
    <property type="term" value="F:zinc ion binding"/>
    <property type="evidence" value="ECO:0007669"/>
    <property type="project" value="UniProtKB-UniRule"/>
</dbReference>
<name>A0A3Q7HCZ5_SOLLC</name>
<dbReference type="GO" id="GO:0006355">
    <property type="term" value="P:regulation of DNA-templated transcription"/>
    <property type="evidence" value="ECO:0007669"/>
    <property type="project" value="UniProtKB-UniRule"/>
</dbReference>
<dbReference type="GO" id="GO:0005634">
    <property type="term" value="C:nucleus"/>
    <property type="evidence" value="ECO:0007669"/>
    <property type="project" value="UniProtKB-SubCell"/>
</dbReference>
<evidence type="ECO:0000259" key="7">
    <source>
        <dbReference type="PROSITE" id="PS50966"/>
    </source>
</evidence>
<protein>
    <recommendedName>
        <fullName evidence="6">Protein FAR1-RELATED SEQUENCE</fullName>
    </recommendedName>
</protein>
<sequence>MPSKNELKDRTSILYVVNDFDANQNFVVERDAQKSDIYCSCHSFEYKGYVCRHAIVVLQMSGVFNIPSNYIL</sequence>
<dbReference type="PaxDb" id="4081-Solyc05g041350.1.1"/>
<comment type="subcellular location">
    <subcellularLocation>
        <location evidence="6">Nucleus</location>
    </subcellularLocation>
</comment>
<reference evidence="8" key="1">
    <citation type="journal article" date="2012" name="Nature">
        <title>The tomato genome sequence provides insights into fleshy fruit evolution.</title>
        <authorList>
            <consortium name="Tomato Genome Consortium"/>
        </authorList>
    </citation>
    <scope>NUCLEOTIDE SEQUENCE [LARGE SCALE GENOMIC DNA]</scope>
    <source>
        <strain evidence="8">cv. Heinz 1706</strain>
    </source>
</reference>
<keyword evidence="9" id="KW-1185">Reference proteome</keyword>
<dbReference type="InParanoid" id="A0A3Q7HCZ5"/>
<dbReference type="PANTHER" id="PTHR31669">
    <property type="entry name" value="PROTEIN FAR1-RELATED SEQUENCE 10-RELATED"/>
    <property type="match status" value="1"/>
</dbReference>
<dbReference type="EnsemblPlants" id="Solyc05g041350.1.1">
    <property type="protein sequence ID" value="Solyc05g041350.1.1.1"/>
    <property type="gene ID" value="Solyc05g041350.1"/>
</dbReference>
<organism evidence="8">
    <name type="scientific">Solanum lycopersicum</name>
    <name type="common">Tomato</name>
    <name type="synonym">Lycopersicon esculentum</name>
    <dbReference type="NCBI Taxonomy" id="4081"/>
    <lineage>
        <taxon>Eukaryota</taxon>
        <taxon>Viridiplantae</taxon>
        <taxon>Streptophyta</taxon>
        <taxon>Embryophyta</taxon>
        <taxon>Tracheophyta</taxon>
        <taxon>Spermatophyta</taxon>
        <taxon>Magnoliopsida</taxon>
        <taxon>eudicotyledons</taxon>
        <taxon>Gunneridae</taxon>
        <taxon>Pentapetalae</taxon>
        <taxon>asterids</taxon>
        <taxon>lamiids</taxon>
        <taxon>Solanales</taxon>
        <taxon>Solanaceae</taxon>
        <taxon>Solanoideae</taxon>
        <taxon>Solaneae</taxon>
        <taxon>Solanum</taxon>
        <taxon>Solanum subgen. Lycopersicon</taxon>
    </lineage>
</organism>
<reference evidence="8" key="2">
    <citation type="submission" date="2019-01" db="UniProtKB">
        <authorList>
            <consortium name="EnsemblPlants"/>
        </authorList>
    </citation>
    <scope>IDENTIFICATION</scope>
    <source>
        <strain evidence="8">cv. Heinz 1706</strain>
    </source>
</reference>
<evidence type="ECO:0000313" key="8">
    <source>
        <dbReference type="EnsemblPlants" id="Solyc05g041350.1.1.1"/>
    </source>
</evidence>
<evidence type="ECO:0000313" key="9">
    <source>
        <dbReference type="Proteomes" id="UP000004994"/>
    </source>
</evidence>
<evidence type="ECO:0000256" key="1">
    <source>
        <dbReference type="ARBA" id="ARBA00005889"/>
    </source>
</evidence>
<keyword evidence="4 6" id="KW-0862">Zinc</keyword>
<dbReference type="STRING" id="4081.A0A3Q7HCZ5"/>
<dbReference type="InterPro" id="IPR007527">
    <property type="entry name" value="Znf_SWIM"/>
</dbReference>
<proteinExistence type="inferred from homology"/>
<dbReference type="PROSITE" id="PS50966">
    <property type="entry name" value="ZF_SWIM"/>
    <property type="match status" value="1"/>
</dbReference>
<dbReference type="InterPro" id="IPR006564">
    <property type="entry name" value="Znf_PMZ"/>
</dbReference>
<keyword evidence="3 5" id="KW-0863">Zinc-finger</keyword>
<keyword evidence="6" id="KW-0539">Nucleus</keyword>
<evidence type="ECO:0000256" key="4">
    <source>
        <dbReference type="ARBA" id="ARBA00022833"/>
    </source>
</evidence>
<dbReference type="InterPro" id="IPR031052">
    <property type="entry name" value="FHY3/FAR1"/>
</dbReference>
<evidence type="ECO:0000256" key="5">
    <source>
        <dbReference type="PROSITE-ProRule" id="PRU00325"/>
    </source>
</evidence>
<feature type="domain" description="SWIM-type" evidence="7">
    <location>
        <begin position="26"/>
        <end position="62"/>
    </location>
</feature>
<comment type="function">
    <text evidence="6">Putative transcription activator involved in regulating light control of development.</text>
</comment>
<keyword evidence="2 6" id="KW-0479">Metal-binding</keyword>
<dbReference type="PANTHER" id="PTHR31669:SF42">
    <property type="entry name" value="PROTEIN FAR1-RELATED SEQUENCE 4"/>
    <property type="match status" value="1"/>
</dbReference>